<evidence type="ECO:0000313" key="8">
    <source>
        <dbReference type="EMBL" id="KAG6679688.1"/>
    </source>
</evidence>
<feature type="transmembrane region" description="Helical" evidence="6">
    <location>
        <begin position="254"/>
        <end position="279"/>
    </location>
</feature>
<comment type="similarity">
    <text evidence="2 6">Belongs to the multi antimicrobial extrusion (MATE) (TC 2.A.66.1) family.</text>
</comment>
<comment type="caution">
    <text evidence="6">Lacks conserved residue(s) required for the propagation of feature annotation.</text>
</comment>
<feature type="transmembrane region" description="Helical" evidence="6">
    <location>
        <begin position="506"/>
        <end position="525"/>
    </location>
</feature>
<keyword evidence="5 6" id="KW-0472">Membrane</keyword>
<comment type="caution">
    <text evidence="8">The sequence shown here is derived from an EMBL/GenBank/DDBJ whole genome shotgun (WGS) entry which is preliminary data.</text>
</comment>
<feature type="region of interest" description="Disordered" evidence="7">
    <location>
        <begin position="144"/>
        <end position="209"/>
    </location>
</feature>
<feature type="transmembrane region" description="Helical" evidence="6">
    <location>
        <begin position="332"/>
        <end position="354"/>
    </location>
</feature>
<dbReference type="InterPro" id="IPR044644">
    <property type="entry name" value="DinF-like"/>
</dbReference>
<dbReference type="Pfam" id="PF01554">
    <property type="entry name" value="MatE"/>
    <property type="match status" value="2"/>
</dbReference>
<evidence type="ECO:0000256" key="1">
    <source>
        <dbReference type="ARBA" id="ARBA00004141"/>
    </source>
</evidence>
<dbReference type="EMBL" id="CM031837">
    <property type="protein sequence ID" value="KAG6679684.1"/>
    <property type="molecule type" value="Genomic_DNA"/>
</dbReference>
<dbReference type="PANTHER" id="PTHR42893:SF11">
    <property type="entry name" value="PROTEIN DETOXIFICATION 43"/>
    <property type="match status" value="1"/>
</dbReference>
<accession>A0A922ADK1</accession>
<dbReference type="GO" id="GO:0016020">
    <property type="term" value="C:membrane"/>
    <property type="evidence" value="ECO:0007669"/>
    <property type="project" value="UniProtKB-SubCell"/>
</dbReference>
<gene>
    <name evidence="8" type="ORF">I3842_13G004600</name>
</gene>
<keyword evidence="3 6" id="KW-0812">Transmembrane</keyword>
<feature type="compositionally biased region" description="Basic and acidic residues" evidence="7">
    <location>
        <begin position="144"/>
        <end position="190"/>
    </location>
</feature>
<dbReference type="InterPro" id="IPR002528">
    <property type="entry name" value="MATE_fam"/>
</dbReference>
<evidence type="ECO:0000256" key="5">
    <source>
        <dbReference type="ARBA" id="ARBA00023136"/>
    </source>
</evidence>
<evidence type="ECO:0000256" key="4">
    <source>
        <dbReference type="ARBA" id="ARBA00022989"/>
    </source>
</evidence>
<reference evidence="8" key="1">
    <citation type="submission" date="2021-01" db="EMBL/GenBank/DDBJ databases">
        <authorList>
            <person name="Lovell J.T."/>
            <person name="Bentley N."/>
            <person name="Bhattarai G."/>
            <person name="Jenkins J.W."/>
            <person name="Sreedasyam A."/>
            <person name="Alarcon Y."/>
            <person name="Bock C."/>
            <person name="Boston L."/>
            <person name="Carlson J."/>
            <person name="Cervantes K."/>
            <person name="Clermont K."/>
            <person name="Krom N."/>
            <person name="Kubenka K."/>
            <person name="Mamidi S."/>
            <person name="Mattison C."/>
            <person name="Monteros M."/>
            <person name="Pisani C."/>
            <person name="Plott C."/>
            <person name="Rajasekar S."/>
            <person name="Rhein H.S."/>
            <person name="Rohla C."/>
            <person name="Song M."/>
            <person name="Hilaire R.S."/>
            <person name="Shu S."/>
            <person name="Wells L."/>
            <person name="Wang X."/>
            <person name="Webber J."/>
            <person name="Heerema R.J."/>
            <person name="Klein P."/>
            <person name="Conner P."/>
            <person name="Grauke L."/>
            <person name="Grimwood J."/>
            <person name="Schmutz J."/>
            <person name="Randall J.J."/>
        </authorList>
    </citation>
    <scope>NUCLEOTIDE SEQUENCE</scope>
    <source>
        <tissue evidence="8">Leaf</tissue>
    </source>
</reference>
<dbReference type="NCBIfam" id="TIGR00797">
    <property type="entry name" value="matE"/>
    <property type="match status" value="1"/>
</dbReference>
<feature type="region of interest" description="Disordered" evidence="7">
    <location>
        <begin position="227"/>
        <end position="249"/>
    </location>
</feature>
<dbReference type="PANTHER" id="PTHR42893">
    <property type="entry name" value="PROTEIN DETOXIFICATION 44, CHLOROPLASTIC-RELATED"/>
    <property type="match status" value="1"/>
</dbReference>
<keyword evidence="4 6" id="KW-1133">Transmembrane helix</keyword>
<sequence length="544" mass="58560">MAEQDICLRSAERTYWKRIPIFVFFRDARLVFKLDTLGWEILGIALPAALAVAADPIASLIDTAFIGHIGPVELAAAGVSIALFNQASRITIFPLVSITTSFVAEEDTVARIGVKEADKGSGEHGETKECTPEVDNMLEDMEKGEAEKKGHRQNLEKSSVENSEMKEFMPEDLKLDLEKGSTKQNVDKAESSTSAQESPNKELMQPSSTLADHRVDKAAATKSENDFDTTVDSKSDIGFSSKKKTKTKTEKRHIASASTALLFGAVLGVFQAVVLVFGAKPLLHVMGLKSSSPMLAPALKYLKLRSLGAPAVLLSLAMQGIFRGFKDTKTPLYVIGGLLLARVVAVTFCVTLAASLAARLGPMPMAAFQTCLQVWLTSSLLSDGLAVAGQAILACAFAEKDYKKATATANRVLQMSFILGVGLALVVGIGLYFGAGIFSRDVNVLHLIKIGLPFVAATQPLNSLAFVFDGVNFGASDFAYSAYSLVLVAAASITTLFTLYKSSGFLGIWIALTIYMFLRTFVGIWRMGTGTGPWGFLRSRSFWS</sequence>
<dbReference type="GO" id="GO:0015297">
    <property type="term" value="F:antiporter activity"/>
    <property type="evidence" value="ECO:0007669"/>
    <property type="project" value="InterPro"/>
</dbReference>
<name>A0A922ADK1_CARIL</name>
<feature type="transmembrane region" description="Helical" evidence="6">
    <location>
        <begin position="374"/>
        <end position="397"/>
    </location>
</feature>
<feature type="transmembrane region" description="Helical" evidence="6">
    <location>
        <begin position="417"/>
        <end position="438"/>
    </location>
</feature>
<evidence type="ECO:0000256" key="6">
    <source>
        <dbReference type="RuleBase" id="RU004914"/>
    </source>
</evidence>
<proteinExistence type="inferred from homology"/>
<evidence type="ECO:0000256" key="3">
    <source>
        <dbReference type="ARBA" id="ARBA00022692"/>
    </source>
</evidence>
<dbReference type="GO" id="GO:0015137">
    <property type="term" value="F:citrate transmembrane transporter activity"/>
    <property type="evidence" value="ECO:0007669"/>
    <property type="project" value="TreeGrafter"/>
</dbReference>
<feature type="transmembrane region" description="Helical" evidence="6">
    <location>
        <begin position="480"/>
        <end position="500"/>
    </location>
</feature>
<dbReference type="AlphaFoldDB" id="A0A922ADK1"/>
<evidence type="ECO:0000313" key="9">
    <source>
        <dbReference type="Proteomes" id="UP000811246"/>
    </source>
</evidence>
<protein>
    <recommendedName>
        <fullName evidence="6">Protein DETOXIFICATION</fullName>
    </recommendedName>
    <alternativeName>
        <fullName evidence="6">Multidrug and toxic compound extrusion protein</fullName>
    </alternativeName>
</protein>
<comment type="subcellular location">
    <subcellularLocation>
        <location evidence="1">Membrane</location>
        <topology evidence="1">Multi-pass membrane protein</topology>
    </subcellularLocation>
</comment>
<evidence type="ECO:0000256" key="2">
    <source>
        <dbReference type="ARBA" id="ARBA00010199"/>
    </source>
</evidence>
<dbReference type="GO" id="GO:0042910">
    <property type="term" value="F:xenobiotic transmembrane transporter activity"/>
    <property type="evidence" value="ECO:0007669"/>
    <property type="project" value="InterPro"/>
</dbReference>
<evidence type="ECO:0000256" key="7">
    <source>
        <dbReference type="SAM" id="MobiDB-lite"/>
    </source>
</evidence>
<organism evidence="8 9">
    <name type="scientific">Carya illinoinensis</name>
    <name type="common">Pecan</name>
    <dbReference type="NCBI Taxonomy" id="32201"/>
    <lineage>
        <taxon>Eukaryota</taxon>
        <taxon>Viridiplantae</taxon>
        <taxon>Streptophyta</taxon>
        <taxon>Embryophyta</taxon>
        <taxon>Tracheophyta</taxon>
        <taxon>Spermatophyta</taxon>
        <taxon>Magnoliopsida</taxon>
        <taxon>eudicotyledons</taxon>
        <taxon>Gunneridae</taxon>
        <taxon>Pentapetalae</taxon>
        <taxon>rosids</taxon>
        <taxon>fabids</taxon>
        <taxon>Fagales</taxon>
        <taxon>Juglandaceae</taxon>
        <taxon>Carya</taxon>
    </lineage>
</organism>
<feature type="transmembrane region" description="Helical" evidence="6">
    <location>
        <begin position="307"/>
        <end position="325"/>
    </location>
</feature>
<dbReference type="Proteomes" id="UP000811246">
    <property type="component" value="Chromosome 13"/>
</dbReference>
<dbReference type="EMBL" id="CM031837">
    <property type="protein sequence ID" value="KAG6679688.1"/>
    <property type="molecule type" value="Genomic_DNA"/>
</dbReference>